<dbReference type="GO" id="GO:0006741">
    <property type="term" value="P:NADP+ biosynthetic process"/>
    <property type="evidence" value="ECO:0007669"/>
    <property type="project" value="InterPro"/>
</dbReference>
<dbReference type="GO" id="GO:0003951">
    <property type="term" value="F:NAD+ kinase activity"/>
    <property type="evidence" value="ECO:0007669"/>
    <property type="project" value="InterPro"/>
</dbReference>
<name>A0A381SKX8_9ZZZZ</name>
<evidence type="ECO:0000256" key="4">
    <source>
        <dbReference type="ARBA" id="ARBA00023027"/>
    </source>
</evidence>
<dbReference type="Pfam" id="PF20143">
    <property type="entry name" value="NAD_kinase_C"/>
    <property type="match status" value="1"/>
</dbReference>
<reference evidence="5" key="1">
    <citation type="submission" date="2018-05" db="EMBL/GenBank/DDBJ databases">
        <authorList>
            <person name="Lanie J.A."/>
            <person name="Ng W.-L."/>
            <person name="Kazmierczak K.M."/>
            <person name="Andrzejewski T.M."/>
            <person name="Davidsen T.M."/>
            <person name="Wayne K.J."/>
            <person name="Tettelin H."/>
            <person name="Glass J.I."/>
            <person name="Rusch D."/>
            <person name="Podicherti R."/>
            <person name="Tsui H.-C.T."/>
            <person name="Winkler M.E."/>
        </authorList>
    </citation>
    <scope>NUCLEOTIDE SEQUENCE</scope>
</reference>
<evidence type="ECO:0000256" key="2">
    <source>
        <dbReference type="ARBA" id="ARBA00022777"/>
    </source>
</evidence>
<keyword evidence="3" id="KW-0521">NADP</keyword>
<dbReference type="AlphaFoldDB" id="A0A381SKX8"/>
<dbReference type="Gene3D" id="3.40.50.10330">
    <property type="entry name" value="Probable inorganic polyphosphate/atp-NAD kinase, domain 1"/>
    <property type="match status" value="1"/>
</dbReference>
<dbReference type="HAMAP" id="MF_00361">
    <property type="entry name" value="NAD_kinase"/>
    <property type="match status" value="1"/>
</dbReference>
<evidence type="ECO:0008006" key="6">
    <source>
        <dbReference type="Google" id="ProtNLM"/>
    </source>
</evidence>
<organism evidence="5">
    <name type="scientific">marine metagenome</name>
    <dbReference type="NCBI Taxonomy" id="408172"/>
    <lineage>
        <taxon>unclassified sequences</taxon>
        <taxon>metagenomes</taxon>
        <taxon>ecological metagenomes</taxon>
    </lineage>
</organism>
<dbReference type="GO" id="GO:0019674">
    <property type="term" value="P:NAD+ metabolic process"/>
    <property type="evidence" value="ECO:0007669"/>
    <property type="project" value="InterPro"/>
</dbReference>
<dbReference type="PANTHER" id="PTHR20275:SF0">
    <property type="entry name" value="NAD KINASE"/>
    <property type="match status" value="1"/>
</dbReference>
<accession>A0A381SKX8</accession>
<dbReference type="InterPro" id="IPR017437">
    <property type="entry name" value="ATP-NAD_kinase_PpnK-typ_C"/>
</dbReference>
<dbReference type="PANTHER" id="PTHR20275">
    <property type="entry name" value="NAD KINASE"/>
    <property type="match status" value="1"/>
</dbReference>
<evidence type="ECO:0000313" key="5">
    <source>
        <dbReference type="EMBL" id="SVA04084.1"/>
    </source>
</evidence>
<dbReference type="Pfam" id="PF01513">
    <property type="entry name" value="NAD_kinase"/>
    <property type="match status" value="1"/>
</dbReference>
<proteinExistence type="inferred from homology"/>
<protein>
    <recommendedName>
        <fullName evidence="6">NAD kinase</fullName>
    </recommendedName>
</protein>
<keyword evidence="4" id="KW-0520">NAD</keyword>
<dbReference type="InterPro" id="IPR016064">
    <property type="entry name" value="NAD/diacylglycerol_kinase_sf"/>
</dbReference>
<dbReference type="EMBL" id="UINC01003185">
    <property type="protein sequence ID" value="SVA04084.1"/>
    <property type="molecule type" value="Genomic_DNA"/>
</dbReference>
<evidence type="ECO:0000256" key="1">
    <source>
        <dbReference type="ARBA" id="ARBA00022679"/>
    </source>
</evidence>
<dbReference type="InterPro" id="IPR017438">
    <property type="entry name" value="ATP-NAD_kinase_N"/>
</dbReference>
<gene>
    <name evidence="5" type="ORF">METZ01_LOCUS56938</name>
</gene>
<evidence type="ECO:0000256" key="3">
    <source>
        <dbReference type="ARBA" id="ARBA00022857"/>
    </source>
</evidence>
<sequence>MATFKNIIFAANSTETSSIEAFNIILDELNYQDLNIGFYDFKLDGDSLSTAISDKVQQIKKEDLPDNDLIISIGGDGTMLKSAKLAHQFNIPITGINRGRLGFLTDINPDQAAETLSKIINGLYKEEKRLLIEATINGKDQDGLSGYALNDIAIKRIETGRMIRIKTSIDNNYINTHEGDGFVVATPTGSTAYALSCGGPILKPDIEAFVLVPICPHSLNDRPLVISAHSEISVTVDLSDGEMAAIDLDGDDFAELSSEDILLIRASSNFIKLIHPENYDYFDVLRTKLYWGQDKRTSSD</sequence>
<dbReference type="Gene3D" id="2.60.200.30">
    <property type="entry name" value="Probable inorganic polyphosphate/atp-NAD kinase, domain 2"/>
    <property type="match status" value="1"/>
</dbReference>
<dbReference type="SUPFAM" id="SSF111331">
    <property type="entry name" value="NAD kinase/diacylglycerol kinase-like"/>
    <property type="match status" value="1"/>
</dbReference>
<keyword evidence="1" id="KW-0808">Transferase</keyword>
<keyword evidence="2" id="KW-0418">Kinase</keyword>
<dbReference type="InterPro" id="IPR002504">
    <property type="entry name" value="NADK"/>
</dbReference>